<feature type="transmembrane region" description="Helical" evidence="2">
    <location>
        <begin position="570"/>
        <end position="589"/>
    </location>
</feature>
<sequence>MHLSILLLSIIVVAANVCQNDVQTAGSLLSGSFEMPGASGITHTFLFDILEDQDNELLYFIGYYGTNSPWDTIIYKADPELAKVQVMTYDIYCQYRSYAMSANKEFIYIPDITTDKIFEVRTSDLAISRELSVSSSSVDYNSNMEISKGFFFSINFSSTIHICKWDKLTSNIYCLSSGFSSHTNLASISEELLFFGSTDTAADKYYLIIYNFSSSSSLWNKSIACPTSGCVSKFSASLLSRDEEWVYTMVLYDANFILHKLNITDGSPQNSGLIWSDSGYQNSYCMKEFSDFIAIQIESSSLSNKKRLILVTPSITEVVKVYKSVGSKAYALGRLLYQGEELMYHSGRIEPNYAFFFARSPTNSIGQLYEFEEDTLLFSPITTDYQVLSAASNPSLTTSTNTLIIETSSSIETTDITSSTNPSFATYVTLWNQDYTQSVQSNTSVKLDFTWACIQSGDYTDISFSLAQTGSNSIPEWVKLDADKQELNLNTTPKLTEEKTFYFSLQISFNSEVHYKEFEITVEECSIKNCELCTLGNSSICETCTDGYQSSDEKKSCSKIRAPAGTAQTATAFMGVGMIIAAASSALSFTSINSIFCMMNSLQLVILLPLVPEYFSIKVMDFLDGMGFAMLSFDFIQLEDIPFVKTIKNWVEYPQTDEYLEDIGMSSGSSIVNYISFISFIILLVIGHICVYLLIKCARRSEHEGCKKFFNKLFEFFTFNIYIRTFIQSFTFTILCTFSEIYSLNLKTTTVKISFGFCIFTVIGCLCMLLLSLYMYKKSFPEIDNEKYWACKEFFNGVKHGKGSNLYTTIFLMLRVMLVSLVIFGKTVPSFYKAIAFCAINIAYGAYLLVSRPYENPQDNIVECINQILFCSLAVPLSWLNTKANWTPFYEDFYIKILMASPIIGSIVCFVFLIKSIISRIQKMRSAIKIQNLPPPTIMRGNPRRFHKHEESKLSPTTPNSVLKYSSNLSLHHSEILSTIQDPTLKNIDQLRQEVMNQDRMRLRREFKI</sequence>
<proteinExistence type="predicted"/>
<dbReference type="AlphaFoldDB" id="A0AAD2D4L7"/>
<organism evidence="4 5">
    <name type="scientific">Euplotes crassus</name>
    <dbReference type="NCBI Taxonomy" id="5936"/>
    <lineage>
        <taxon>Eukaryota</taxon>
        <taxon>Sar</taxon>
        <taxon>Alveolata</taxon>
        <taxon>Ciliophora</taxon>
        <taxon>Intramacronucleata</taxon>
        <taxon>Spirotrichea</taxon>
        <taxon>Hypotrichia</taxon>
        <taxon>Euplotida</taxon>
        <taxon>Euplotidae</taxon>
        <taxon>Moneuplotes</taxon>
    </lineage>
</organism>
<feature type="chain" id="PRO_5042110434" evidence="3">
    <location>
        <begin position="16"/>
        <end position="1009"/>
    </location>
</feature>
<protein>
    <submittedName>
        <fullName evidence="4">Uncharacterized protein</fullName>
    </submittedName>
</protein>
<feature type="transmembrane region" description="Helical" evidence="2">
    <location>
        <begin position="716"/>
        <end position="741"/>
    </location>
</feature>
<feature type="transmembrane region" description="Helical" evidence="2">
    <location>
        <begin position="674"/>
        <end position="695"/>
    </location>
</feature>
<name>A0AAD2D4L7_EUPCR</name>
<feature type="transmembrane region" description="Helical" evidence="2">
    <location>
        <begin position="893"/>
        <end position="914"/>
    </location>
</feature>
<feature type="transmembrane region" description="Helical" evidence="2">
    <location>
        <begin position="596"/>
        <end position="617"/>
    </location>
</feature>
<dbReference type="Proteomes" id="UP001295684">
    <property type="component" value="Unassembled WGS sequence"/>
</dbReference>
<dbReference type="EMBL" id="CAMPGE010022941">
    <property type="protein sequence ID" value="CAI2380929.1"/>
    <property type="molecule type" value="Genomic_DNA"/>
</dbReference>
<feature type="region of interest" description="Disordered" evidence="1">
    <location>
        <begin position="940"/>
        <end position="959"/>
    </location>
</feature>
<reference evidence="4" key="1">
    <citation type="submission" date="2023-07" db="EMBL/GenBank/DDBJ databases">
        <authorList>
            <consortium name="AG Swart"/>
            <person name="Singh M."/>
            <person name="Singh A."/>
            <person name="Seah K."/>
            <person name="Emmerich C."/>
        </authorList>
    </citation>
    <scope>NUCLEOTIDE SEQUENCE</scope>
    <source>
        <strain evidence="4">DP1</strain>
    </source>
</reference>
<keyword evidence="3" id="KW-0732">Signal</keyword>
<accession>A0AAD2D4L7</accession>
<feature type="signal peptide" evidence="3">
    <location>
        <begin position="1"/>
        <end position="15"/>
    </location>
</feature>
<feature type="transmembrane region" description="Helical" evidence="2">
    <location>
        <begin position="862"/>
        <end position="881"/>
    </location>
</feature>
<evidence type="ECO:0000256" key="2">
    <source>
        <dbReference type="SAM" id="Phobius"/>
    </source>
</evidence>
<comment type="caution">
    <text evidence="4">The sequence shown here is derived from an EMBL/GenBank/DDBJ whole genome shotgun (WGS) entry which is preliminary data.</text>
</comment>
<evidence type="ECO:0000256" key="3">
    <source>
        <dbReference type="SAM" id="SignalP"/>
    </source>
</evidence>
<evidence type="ECO:0000256" key="1">
    <source>
        <dbReference type="SAM" id="MobiDB-lite"/>
    </source>
</evidence>
<feature type="transmembrane region" description="Helical" evidence="2">
    <location>
        <begin position="806"/>
        <end position="825"/>
    </location>
</feature>
<gene>
    <name evidence="4" type="ORF">ECRASSUSDP1_LOCUS22372</name>
</gene>
<keyword evidence="2" id="KW-0472">Membrane</keyword>
<keyword evidence="2" id="KW-1133">Transmembrane helix</keyword>
<evidence type="ECO:0000313" key="4">
    <source>
        <dbReference type="EMBL" id="CAI2380929.1"/>
    </source>
</evidence>
<evidence type="ECO:0000313" key="5">
    <source>
        <dbReference type="Proteomes" id="UP001295684"/>
    </source>
</evidence>
<keyword evidence="5" id="KW-1185">Reference proteome</keyword>
<keyword evidence="2" id="KW-0812">Transmembrane</keyword>
<feature type="transmembrane region" description="Helical" evidence="2">
    <location>
        <begin position="753"/>
        <end position="776"/>
    </location>
</feature>
<feature type="transmembrane region" description="Helical" evidence="2">
    <location>
        <begin position="831"/>
        <end position="850"/>
    </location>
</feature>